<reference evidence="1 2" key="1">
    <citation type="submission" date="2018-12" db="EMBL/GenBank/DDBJ databases">
        <authorList>
            <consortium name="Pathogen Informatics"/>
        </authorList>
    </citation>
    <scope>NUCLEOTIDE SEQUENCE [LARGE SCALE GENOMIC DNA]</scope>
    <source>
        <strain evidence="1 2">NCTC11923</strain>
    </source>
</reference>
<sequence>MRSAAKALLSLMGFIALFLVTVFLSSPAAALGL</sequence>
<proteinExistence type="predicted"/>
<name>A0A3S4STT9_9ACTO</name>
<gene>
    <name evidence="1" type="ORF">NCTC11923_01538</name>
</gene>
<dbReference type="Proteomes" id="UP000276899">
    <property type="component" value="Chromosome"/>
</dbReference>
<dbReference type="EMBL" id="LR134363">
    <property type="protein sequence ID" value="VEG74889.1"/>
    <property type="molecule type" value="Genomic_DNA"/>
</dbReference>
<protein>
    <submittedName>
        <fullName evidence="1">Uncharacterized protein</fullName>
    </submittedName>
</protein>
<evidence type="ECO:0000313" key="2">
    <source>
        <dbReference type="Proteomes" id="UP000276899"/>
    </source>
</evidence>
<accession>A0A3S4STT9</accession>
<dbReference type="KEGG" id="asla:NCTC11923_01538"/>
<evidence type="ECO:0000313" key="1">
    <source>
        <dbReference type="EMBL" id="VEG74889.1"/>
    </source>
</evidence>
<keyword evidence="2" id="KW-1185">Reference proteome</keyword>
<dbReference type="AlphaFoldDB" id="A0A3S4STT9"/>
<organism evidence="1 2">
    <name type="scientific">Actinomyces slackii</name>
    <dbReference type="NCBI Taxonomy" id="52774"/>
    <lineage>
        <taxon>Bacteria</taxon>
        <taxon>Bacillati</taxon>
        <taxon>Actinomycetota</taxon>
        <taxon>Actinomycetes</taxon>
        <taxon>Actinomycetales</taxon>
        <taxon>Actinomycetaceae</taxon>
        <taxon>Actinomyces</taxon>
    </lineage>
</organism>